<sequence>MDGAVVVGVDAAQPPLPAVDWAAAQAVRRGADLVLVAAVQPVGSAEALTGYYVQQMTRELQEQAVAAIDDVTRRVQAEHPRLRLVPRVVEDHPRRALVQAVTEGRAQLLVTGARRHNPHRRGLFGGLLLGSTSLFAVAHAPCPVAVVRGPEPPSGGVVVGHDGSPAAGAALGFAVTEALARSAPLRILRVLEPLQRLAIDDDEDNRARAGALRVQREALGRLCAELRAAHPDLRLDCEVLEEAYPADALLRAGEEAELLVVGGRGHGAFYTALLGSVSHDVLHRAEHPVVVVGDPGRRRARPDGVQSEAPPQMT</sequence>
<dbReference type="PANTHER" id="PTHR46553">
    <property type="entry name" value="ADENINE NUCLEOTIDE ALPHA HYDROLASES-LIKE SUPERFAMILY PROTEIN"/>
    <property type="match status" value="1"/>
</dbReference>
<dbReference type="Proteomes" id="UP001589748">
    <property type="component" value="Unassembled WGS sequence"/>
</dbReference>
<dbReference type="InterPro" id="IPR006015">
    <property type="entry name" value="Universal_stress_UspA"/>
</dbReference>
<comment type="caution">
    <text evidence="4">The sequence shown here is derived from an EMBL/GenBank/DDBJ whole genome shotgun (WGS) entry which is preliminary data.</text>
</comment>
<name>A0ABV5LP90_9ACTN</name>
<keyword evidence="5" id="KW-1185">Reference proteome</keyword>
<evidence type="ECO:0000313" key="5">
    <source>
        <dbReference type="Proteomes" id="UP001589748"/>
    </source>
</evidence>
<dbReference type="PRINTS" id="PR01438">
    <property type="entry name" value="UNVRSLSTRESS"/>
</dbReference>
<evidence type="ECO:0000259" key="3">
    <source>
        <dbReference type="Pfam" id="PF00582"/>
    </source>
</evidence>
<dbReference type="Pfam" id="PF00582">
    <property type="entry name" value="Usp"/>
    <property type="match status" value="2"/>
</dbReference>
<proteinExistence type="inferred from homology"/>
<dbReference type="RefSeq" id="WP_380139814.1">
    <property type="nucleotide sequence ID" value="NZ_JBHLUI010000012.1"/>
</dbReference>
<organism evidence="4 5">
    <name type="scientific">Kineococcus gynurae</name>
    <dbReference type="NCBI Taxonomy" id="452979"/>
    <lineage>
        <taxon>Bacteria</taxon>
        <taxon>Bacillati</taxon>
        <taxon>Actinomycetota</taxon>
        <taxon>Actinomycetes</taxon>
        <taxon>Kineosporiales</taxon>
        <taxon>Kineosporiaceae</taxon>
        <taxon>Kineococcus</taxon>
    </lineage>
</organism>
<dbReference type="InterPro" id="IPR006016">
    <property type="entry name" value="UspA"/>
</dbReference>
<evidence type="ECO:0000256" key="1">
    <source>
        <dbReference type="ARBA" id="ARBA00008791"/>
    </source>
</evidence>
<feature type="region of interest" description="Disordered" evidence="2">
    <location>
        <begin position="294"/>
        <end position="314"/>
    </location>
</feature>
<dbReference type="EMBL" id="JBHMDM010000001">
    <property type="protein sequence ID" value="MFB9375848.1"/>
    <property type="molecule type" value="Genomic_DNA"/>
</dbReference>
<accession>A0ABV5LP90</accession>
<evidence type="ECO:0000313" key="4">
    <source>
        <dbReference type="EMBL" id="MFB9375848.1"/>
    </source>
</evidence>
<feature type="domain" description="UspA" evidence="3">
    <location>
        <begin position="5"/>
        <end position="148"/>
    </location>
</feature>
<dbReference type="PANTHER" id="PTHR46553:SF3">
    <property type="entry name" value="ADENINE NUCLEOTIDE ALPHA HYDROLASES-LIKE SUPERFAMILY PROTEIN"/>
    <property type="match status" value="1"/>
</dbReference>
<evidence type="ECO:0000256" key="2">
    <source>
        <dbReference type="SAM" id="MobiDB-lite"/>
    </source>
</evidence>
<dbReference type="CDD" id="cd00293">
    <property type="entry name" value="USP-like"/>
    <property type="match status" value="1"/>
</dbReference>
<comment type="similarity">
    <text evidence="1">Belongs to the universal stress protein A family.</text>
</comment>
<dbReference type="SUPFAM" id="SSF52402">
    <property type="entry name" value="Adenine nucleotide alpha hydrolases-like"/>
    <property type="match status" value="2"/>
</dbReference>
<protein>
    <submittedName>
        <fullName evidence="4">Universal stress protein</fullName>
    </submittedName>
</protein>
<dbReference type="InterPro" id="IPR014729">
    <property type="entry name" value="Rossmann-like_a/b/a_fold"/>
</dbReference>
<gene>
    <name evidence="4" type="ORF">ACFFVI_02595</name>
</gene>
<feature type="domain" description="UspA" evidence="3">
    <location>
        <begin position="157"/>
        <end position="292"/>
    </location>
</feature>
<reference evidence="4 5" key="1">
    <citation type="submission" date="2024-09" db="EMBL/GenBank/DDBJ databases">
        <authorList>
            <person name="Sun Q."/>
            <person name="Mori K."/>
        </authorList>
    </citation>
    <scope>NUCLEOTIDE SEQUENCE [LARGE SCALE GENOMIC DNA]</scope>
    <source>
        <strain evidence="4 5">TISTR 1856</strain>
    </source>
</reference>
<dbReference type="Gene3D" id="3.40.50.620">
    <property type="entry name" value="HUPs"/>
    <property type="match status" value="2"/>
</dbReference>